<dbReference type="HOGENOM" id="CLU_030169_0_1_6"/>
<dbReference type="STRING" id="314287.GB2207_10131"/>
<feature type="chain" id="PRO_5004198241" evidence="1">
    <location>
        <begin position="25"/>
        <end position="449"/>
    </location>
</feature>
<dbReference type="InterPro" id="IPR001466">
    <property type="entry name" value="Beta-lactam-related"/>
</dbReference>
<dbReference type="eggNOG" id="COG1680">
    <property type="taxonomic scope" value="Bacteria"/>
</dbReference>
<dbReference type="Proteomes" id="UP000005555">
    <property type="component" value="Unassembled WGS sequence"/>
</dbReference>
<proteinExistence type="predicted"/>
<protein>
    <submittedName>
        <fullName evidence="3">Probable 6-aminohexanoate-dimer hydrolase</fullName>
        <ecNumber evidence="3">3.5.1.46</ecNumber>
    </submittedName>
</protein>
<feature type="domain" description="Beta-lactamase-related" evidence="2">
    <location>
        <begin position="125"/>
        <end position="441"/>
    </location>
</feature>
<keyword evidence="4" id="KW-1185">Reference proteome</keyword>
<dbReference type="EMBL" id="AAPI01000001">
    <property type="protein sequence ID" value="EAS48161.1"/>
    <property type="molecule type" value="Genomic_DNA"/>
</dbReference>
<evidence type="ECO:0000313" key="4">
    <source>
        <dbReference type="Proteomes" id="UP000005555"/>
    </source>
</evidence>
<evidence type="ECO:0000259" key="2">
    <source>
        <dbReference type="Pfam" id="PF00144"/>
    </source>
</evidence>
<evidence type="ECO:0000313" key="3">
    <source>
        <dbReference type="EMBL" id="EAS48161.1"/>
    </source>
</evidence>
<reference evidence="3 4" key="1">
    <citation type="submission" date="2006-03" db="EMBL/GenBank/DDBJ databases">
        <authorList>
            <person name="Giovannoni S.J."/>
            <person name="Cho J.-C."/>
            <person name="Ferriera S."/>
            <person name="Johnson J."/>
            <person name="Kravitz S."/>
            <person name="Halpern A."/>
            <person name="Remington K."/>
            <person name="Beeson K."/>
            <person name="Tran B."/>
            <person name="Rogers Y.-H."/>
            <person name="Friedman R."/>
            <person name="Venter J.C."/>
        </authorList>
    </citation>
    <scope>NUCLEOTIDE SEQUENCE [LARGE SCALE GENOMIC DNA]</scope>
    <source>
        <strain evidence="3 4">HTCC2207</strain>
    </source>
</reference>
<accession>Q1YU97</accession>
<name>Q1YU97_9GAMM</name>
<feature type="signal peptide" evidence="1">
    <location>
        <begin position="1"/>
        <end position="24"/>
    </location>
</feature>
<keyword evidence="3" id="KW-0378">Hydrolase</keyword>
<organism evidence="3 4">
    <name type="scientific">gamma proteobacterium HTCC2207</name>
    <dbReference type="NCBI Taxonomy" id="314287"/>
    <lineage>
        <taxon>Bacteria</taxon>
        <taxon>Pseudomonadati</taxon>
        <taxon>Pseudomonadota</taxon>
        <taxon>Gammaproteobacteria</taxon>
        <taxon>Cellvibrionales</taxon>
        <taxon>Porticoccaceae</taxon>
        <taxon>SAR92 clade</taxon>
    </lineage>
</organism>
<dbReference type="AlphaFoldDB" id="Q1YU97"/>
<keyword evidence="1" id="KW-0732">Signal</keyword>
<dbReference type="Gene3D" id="3.40.710.10">
    <property type="entry name" value="DD-peptidase/beta-lactamase superfamily"/>
    <property type="match status" value="1"/>
</dbReference>
<gene>
    <name evidence="3" type="ORF">GB2207_10131</name>
</gene>
<sequence>MRIKAVVSIFTLVSLGFTSYLAIANQTPASKPPPIPQVPLVSEQPMQGVPPARNSQVTMHNFRDYPLNQWAFQNIGAPLNTVVIPRQGNIADLPGPSQSQLGDKLFTTATGQQQSFDQIFESNYGDGVAIIKGGQLLHERYFHSFNVHAQHIWFSMSKSLASSAFGLLVEQGKVSLDKSPADYIPELKGSGFERVTIQQLLDHATSLDFKETYTDITSDFALYYVPALNMGWLPGARDVQPNNSEIYGVHDFLSRFIKADPKREPGDNFDYNSSNADVLGWLIARLSGQPFQDFIQQNIWAKLGAEHDATIAVDRAYMPAVTGGMNSTLRDAARFGMMIRDSGKFNGQQIIPRKWVEATLDVSDQLKANMAANSNYQEETWSAYHNMWWILDESIGEFAAVGIHGQVIYINRKADTVMAWFSSQPVAGAARNESFRAKLKAAREMAAGL</sequence>
<dbReference type="InterPro" id="IPR012338">
    <property type="entry name" value="Beta-lactam/transpept-like"/>
</dbReference>
<dbReference type="Pfam" id="PF00144">
    <property type="entry name" value="Beta-lactamase"/>
    <property type="match status" value="1"/>
</dbReference>
<dbReference type="InterPro" id="IPR050789">
    <property type="entry name" value="Diverse_Enzym_Activities"/>
</dbReference>
<comment type="caution">
    <text evidence="3">The sequence shown here is derived from an EMBL/GenBank/DDBJ whole genome shotgun (WGS) entry which is preliminary data.</text>
</comment>
<dbReference type="EC" id="3.5.1.46" evidence="3"/>
<dbReference type="PANTHER" id="PTHR43283">
    <property type="entry name" value="BETA-LACTAMASE-RELATED"/>
    <property type="match status" value="1"/>
</dbReference>
<dbReference type="PANTHER" id="PTHR43283:SF7">
    <property type="entry name" value="BETA-LACTAMASE-RELATED DOMAIN-CONTAINING PROTEIN"/>
    <property type="match status" value="1"/>
</dbReference>
<evidence type="ECO:0000256" key="1">
    <source>
        <dbReference type="SAM" id="SignalP"/>
    </source>
</evidence>
<dbReference type="SUPFAM" id="SSF56601">
    <property type="entry name" value="beta-lactamase/transpeptidase-like"/>
    <property type="match status" value="1"/>
</dbReference>
<dbReference type="OrthoDB" id="9814204at2"/>
<dbReference type="GO" id="GO:0019875">
    <property type="term" value="F:6-aminohexanoate-dimer hydrolase activity"/>
    <property type="evidence" value="ECO:0007669"/>
    <property type="project" value="UniProtKB-EC"/>
</dbReference>